<comment type="subcellular location">
    <subcellularLocation>
        <location evidence="1">Membrane</location>
        <topology evidence="1">Multi-pass membrane protein</topology>
    </subcellularLocation>
</comment>
<evidence type="ECO:0000313" key="7">
    <source>
        <dbReference type="EMBL" id="CAL1147138.1"/>
    </source>
</evidence>
<dbReference type="EMBL" id="CAMXCT030001870">
    <property type="protein sequence ID" value="CAL4781075.1"/>
    <property type="molecule type" value="Genomic_DNA"/>
</dbReference>
<keyword evidence="2 5" id="KW-0812">Transmembrane</keyword>
<keyword evidence="8" id="KW-1185">Reference proteome</keyword>
<evidence type="ECO:0000313" key="8">
    <source>
        <dbReference type="Proteomes" id="UP001152797"/>
    </source>
</evidence>
<evidence type="ECO:0000256" key="5">
    <source>
        <dbReference type="SAM" id="Phobius"/>
    </source>
</evidence>
<gene>
    <name evidence="6" type="ORF">C1SCF055_LOCUS20478</name>
</gene>
<feature type="transmembrane region" description="Helical" evidence="5">
    <location>
        <begin position="224"/>
        <end position="241"/>
    </location>
</feature>
<evidence type="ECO:0000313" key="6">
    <source>
        <dbReference type="EMBL" id="CAI3993763.1"/>
    </source>
</evidence>
<dbReference type="Proteomes" id="UP001152797">
    <property type="component" value="Unassembled WGS sequence"/>
</dbReference>
<feature type="transmembrane region" description="Helical" evidence="5">
    <location>
        <begin position="155"/>
        <end position="173"/>
    </location>
</feature>
<feature type="transmembrane region" description="Helical" evidence="5">
    <location>
        <begin position="26"/>
        <end position="48"/>
    </location>
</feature>
<reference evidence="6" key="1">
    <citation type="submission" date="2022-10" db="EMBL/GenBank/DDBJ databases">
        <authorList>
            <person name="Chen Y."/>
            <person name="Dougan E. K."/>
            <person name="Chan C."/>
            <person name="Rhodes N."/>
            <person name="Thang M."/>
        </authorList>
    </citation>
    <scope>NUCLEOTIDE SEQUENCE</scope>
</reference>
<dbReference type="Pfam" id="PF04142">
    <property type="entry name" value="Nuc_sug_transp"/>
    <property type="match status" value="1"/>
</dbReference>
<dbReference type="OrthoDB" id="442210at2759"/>
<reference evidence="7" key="2">
    <citation type="submission" date="2024-04" db="EMBL/GenBank/DDBJ databases">
        <authorList>
            <person name="Chen Y."/>
            <person name="Shah S."/>
            <person name="Dougan E. K."/>
            <person name="Thang M."/>
            <person name="Chan C."/>
        </authorList>
    </citation>
    <scope>NUCLEOTIDE SEQUENCE [LARGE SCALE GENOMIC DNA]</scope>
</reference>
<evidence type="ECO:0000256" key="3">
    <source>
        <dbReference type="ARBA" id="ARBA00022989"/>
    </source>
</evidence>
<protein>
    <submittedName>
        <fullName evidence="6">Uncharacterized protein</fullName>
    </submittedName>
</protein>
<feature type="transmembrane region" description="Helical" evidence="5">
    <location>
        <begin position="54"/>
        <end position="75"/>
    </location>
</feature>
<dbReference type="EMBL" id="CAMXCT010001870">
    <property type="protein sequence ID" value="CAI3993763.1"/>
    <property type="molecule type" value="Genomic_DNA"/>
</dbReference>
<keyword evidence="4 5" id="KW-0472">Membrane</keyword>
<evidence type="ECO:0000256" key="4">
    <source>
        <dbReference type="ARBA" id="ARBA00023136"/>
    </source>
</evidence>
<evidence type="ECO:0000256" key="2">
    <source>
        <dbReference type="ARBA" id="ARBA00022692"/>
    </source>
</evidence>
<name>A0A9P1CMU6_9DINO</name>
<keyword evidence="3 5" id="KW-1133">Transmembrane helix</keyword>
<dbReference type="PANTHER" id="PTHR10231">
    <property type="entry name" value="NUCLEOTIDE-SUGAR TRANSMEMBRANE TRANSPORTER"/>
    <property type="match status" value="1"/>
</dbReference>
<dbReference type="GO" id="GO:0015165">
    <property type="term" value="F:pyrimidine nucleotide-sugar transmembrane transporter activity"/>
    <property type="evidence" value="ECO:0007669"/>
    <property type="project" value="InterPro"/>
</dbReference>
<dbReference type="AlphaFoldDB" id="A0A9P1CMU6"/>
<organism evidence="6">
    <name type="scientific">Cladocopium goreaui</name>
    <dbReference type="NCBI Taxonomy" id="2562237"/>
    <lineage>
        <taxon>Eukaryota</taxon>
        <taxon>Sar</taxon>
        <taxon>Alveolata</taxon>
        <taxon>Dinophyceae</taxon>
        <taxon>Suessiales</taxon>
        <taxon>Symbiodiniaceae</taxon>
        <taxon>Cladocopium</taxon>
    </lineage>
</organism>
<comment type="caution">
    <text evidence="6">The sequence shown here is derived from an EMBL/GenBank/DDBJ whole genome shotgun (WGS) entry which is preliminary data.</text>
</comment>
<evidence type="ECO:0000256" key="1">
    <source>
        <dbReference type="ARBA" id="ARBA00004141"/>
    </source>
</evidence>
<dbReference type="GO" id="GO:0000139">
    <property type="term" value="C:Golgi membrane"/>
    <property type="evidence" value="ECO:0007669"/>
    <property type="project" value="InterPro"/>
</dbReference>
<sequence length="355" mass="38036">MVIATLLTAYYDGMEGLRRAWSPRKILHCLPAAFLFALATTLGNLGFAMGISPALYLVLGKFYTPVAAFCARWIMGKYYMPLEWLSLIILTLSSAAFGYLQVYNIGSKGPAAAPVSAMAMVLGSAAVSALASLVTEKILKGEREAFHVQKVRLDCGSILSSLILIPVIGLIATRPQDVPWAVRPESYETCPADSVCWDLGAGTCSNSDCNCPCTSGLFAGWDTWLIFMAVFVNTTQGWLVGKVTHAFSVVHRAIADSFSLLAIYFLGDPLLNGKSLDNSTLNLVAMIVPLSTATFTVATAEMRKAFEAQKKIGAGFGRPRVTSVDFDSDDESVMLGSAVHNLSMSVANTNSTNTP</sequence>
<feature type="transmembrane region" description="Helical" evidence="5">
    <location>
        <begin position="253"/>
        <end position="271"/>
    </location>
</feature>
<proteinExistence type="predicted"/>
<accession>A0A9P1CMU6</accession>
<feature type="transmembrane region" description="Helical" evidence="5">
    <location>
        <begin position="82"/>
        <end position="100"/>
    </location>
</feature>
<feature type="transmembrane region" description="Helical" evidence="5">
    <location>
        <begin position="283"/>
        <end position="302"/>
    </location>
</feature>
<dbReference type="EMBL" id="CAMXCT020001870">
    <property type="protein sequence ID" value="CAL1147138.1"/>
    <property type="molecule type" value="Genomic_DNA"/>
</dbReference>
<feature type="transmembrane region" description="Helical" evidence="5">
    <location>
        <begin position="112"/>
        <end position="134"/>
    </location>
</feature>
<dbReference type="InterPro" id="IPR007271">
    <property type="entry name" value="Nuc_sug_transpt"/>
</dbReference>